<dbReference type="InterPro" id="IPR015797">
    <property type="entry name" value="NUDIX_hydrolase-like_dom_sf"/>
</dbReference>
<dbReference type="RefSeq" id="XP_007801650.1">
    <property type="nucleotide sequence ID" value="XM_007803459.1"/>
</dbReference>
<dbReference type="Gene3D" id="3.90.79.10">
    <property type="entry name" value="Nucleoside Triphosphate Pyrophosphohydrolase"/>
    <property type="match status" value="1"/>
</dbReference>
<organism evidence="3 4">
    <name type="scientific">Endocarpon pusillum (strain Z07020 / HMAS-L-300199)</name>
    <name type="common">Lichen-forming fungus</name>
    <dbReference type="NCBI Taxonomy" id="1263415"/>
    <lineage>
        <taxon>Eukaryota</taxon>
        <taxon>Fungi</taxon>
        <taxon>Dikarya</taxon>
        <taxon>Ascomycota</taxon>
        <taxon>Pezizomycotina</taxon>
        <taxon>Eurotiomycetes</taxon>
        <taxon>Chaetothyriomycetidae</taxon>
        <taxon>Verrucariales</taxon>
        <taxon>Verrucariaceae</taxon>
        <taxon>Endocarpon</taxon>
    </lineage>
</organism>
<dbReference type="GeneID" id="19239769"/>
<dbReference type="EMBL" id="KE721051">
    <property type="protein sequence ID" value="ERF72762.1"/>
    <property type="molecule type" value="Genomic_DNA"/>
</dbReference>
<gene>
    <name evidence="3" type="ORF">EPUS_04815</name>
</gene>
<dbReference type="AlphaFoldDB" id="U1G5Z1"/>
<dbReference type="HOGENOM" id="CLU_067850_0_0_1"/>
<dbReference type="PANTHER" id="PTHR43736:SF1">
    <property type="entry name" value="DIHYDRONEOPTERIN TRIPHOSPHATE DIPHOSPHATASE"/>
    <property type="match status" value="1"/>
</dbReference>
<evidence type="ECO:0000313" key="4">
    <source>
        <dbReference type="Proteomes" id="UP000019373"/>
    </source>
</evidence>
<protein>
    <recommendedName>
        <fullName evidence="2">Nudix hydrolase domain-containing protein</fullName>
    </recommendedName>
</protein>
<dbReference type="Pfam" id="PF00293">
    <property type="entry name" value="NUDIX"/>
    <property type="match status" value="1"/>
</dbReference>
<dbReference type="OMA" id="PNLWEPA"/>
<dbReference type="Proteomes" id="UP000019373">
    <property type="component" value="Unassembled WGS sequence"/>
</dbReference>
<dbReference type="PROSITE" id="PS00893">
    <property type="entry name" value="NUDIX_BOX"/>
    <property type="match status" value="1"/>
</dbReference>
<dbReference type="InterPro" id="IPR000086">
    <property type="entry name" value="NUDIX_hydrolase_dom"/>
</dbReference>
<dbReference type="GO" id="GO:0016787">
    <property type="term" value="F:hydrolase activity"/>
    <property type="evidence" value="ECO:0007669"/>
    <property type="project" value="UniProtKB-KW"/>
</dbReference>
<dbReference type="SUPFAM" id="SSF55811">
    <property type="entry name" value="Nudix"/>
    <property type="match status" value="1"/>
</dbReference>
<dbReference type="CDD" id="cd02883">
    <property type="entry name" value="NUDIX_Hydrolase"/>
    <property type="match status" value="1"/>
</dbReference>
<evidence type="ECO:0000256" key="1">
    <source>
        <dbReference type="ARBA" id="ARBA00022801"/>
    </source>
</evidence>
<feature type="domain" description="Nudix hydrolase" evidence="2">
    <location>
        <begin position="1"/>
        <end position="141"/>
    </location>
</feature>
<dbReference type="InterPro" id="IPR020084">
    <property type="entry name" value="NUDIX_hydrolase_CS"/>
</dbReference>
<sequence length="154" mass="17292">MRIVTGALVFDVEDPNTPRILLLQRSANDSMHNQWEFPGGGCDDEDESILHAVARELWEESGLQANHISGPVGDPHFFTSRSGAKIWKFSFAVQAKTPPEGRLMARLDPTKHQRFVWASLAEVMAKKVANIELDFTTLELVATILQAFDHLEHK</sequence>
<keyword evidence="4" id="KW-1185">Reference proteome</keyword>
<dbReference type="PANTHER" id="PTHR43736">
    <property type="entry name" value="ADP-RIBOSE PYROPHOSPHATASE"/>
    <property type="match status" value="1"/>
</dbReference>
<evidence type="ECO:0000259" key="2">
    <source>
        <dbReference type="PROSITE" id="PS51462"/>
    </source>
</evidence>
<evidence type="ECO:0000313" key="3">
    <source>
        <dbReference type="EMBL" id="ERF72762.1"/>
    </source>
</evidence>
<name>U1G5Z1_ENDPU</name>
<dbReference type="PROSITE" id="PS51462">
    <property type="entry name" value="NUDIX"/>
    <property type="match status" value="1"/>
</dbReference>
<dbReference type="eggNOG" id="ENOG502S8JU">
    <property type="taxonomic scope" value="Eukaryota"/>
</dbReference>
<reference evidence="4" key="1">
    <citation type="journal article" date="2014" name="BMC Genomics">
        <title>Genome characteristics reveal the impact of lichenization on lichen-forming fungus Endocarpon pusillum Hedwig (Verrucariales, Ascomycota).</title>
        <authorList>
            <person name="Wang Y.-Y."/>
            <person name="Liu B."/>
            <person name="Zhang X.-Y."/>
            <person name="Zhou Q.-M."/>
            <person name="Zhang T."/>
            <person name="Li H."/>
            <person name="Yu Y.-F."/>
            <person name="Zhang X.-L."/>
            <person name="Hao X.-Y."/>
            <person name="Wang M."/>
            <person name="Wang L."/>
            <person name="Wei J.-C."/>
        </authorList>
    </citation>
    <scope>NUCLEOTIDE SEQUENCE [LARGE SCALE GENOMIC DNA]</scope>
    <source>
        <strain evidence="4">Z07020 / HMAS-L-300199</strain>
    </source>
</reference>
<keyword evidence="1" id="KW-0378">Hydrolase</keyword>
<accession>U1G5Z1</accession>
<proteinExistence type="predicted"/>
<dbReference type="OrthoDB" id="276276at2759"/>